<dbReference type="EMBL" id="CP056031">
    <property type="protein sequence ID" value="QKZ07824.1"/>
    <property type="molecule type" value="Genomic_DNA"/>
</dbReference>
<protein>
    <submittedName>
        <fullName evidence="1">Uncharacterized protein</fullName>
    </submittedName>
</protein>
<dbReference type="AlphaFoldDB" id="A0A7D5HB56"/>
<dbReference type="KEGG" id="pez:HWQ56_28770"/>
<keyword evidence="1" id="KW-0614">Plasmid</keyword>
<keyword evidence="2" id="KW-1185">Reference proteome</keyword>
<organism evidence="1 2">
    <name type="scientific">Pseudomonas eucalypticola</name>
    <dbReference type="NCBI Taxonomy" id="2599595"/>
    <lineage>
        <taxon>Bacteria</taxon>
        <taxon>Pseudomonadati</taxon>
        <taxon>Pseudomonadota</taxon>
        <taxon>Gammaproteobacteria</taxon>
        <taxon>Pseudomonadales</taxon>
        <taxon>Pseudomonadaceae</taxon>
        <taxon>Pseudomonas</taxon>
    </lineage>
</organism>
<geneLocation type="plasmid" evidence="2">
    <name>ppenp1</name>
</geneLocation>
<proteinExistence type="predicted"/>
<evidence type="ECO:0000313" key="2">
    <source>
        <dbReference type="Proteomes" id="UP000509568"/>
    </source>
</evidence>
<name>A0A7D5HB56_9PSED</name>
<accession>A0A7D5HB56</accession>
<evidence type="ECO:0000313" key="1">
    <source>
        <dbReference type="EMBL" id="QKZ07824.1"/>
    </source>
</evidence>
<dbReference type="Proteomes" id="UP000509568">
    <property type="component" value="Plasmid pPENP1"/>
</dbReference>
<sequence>MSCSRKDRDTEIIIRALGGKYYPIQSGVRTNWNPFKLDLHNPITGPFLKRLTLYLAAAQGDVTKLEVGEVEQIEAAVNSVLRLDLEHRRLAASWIIWNRTH</sequence>
<gene>
    <name evidence="1" type="ORF">HWQ56_28770</name>
</gene>
<dbReference type="RefSeq" id="WP_176572503.1">
    <property type="nucleotide sequence ID" value="NZ_CP056031.1"/>
</dbReference>
<reference evidence="1 2" key="1">
    <citation type="submission" date="2020-06" db="EMBL/GenBank/DDBJ databases">
        <title>Pseudomonas eucalypticola sp. nov., an endophyte of Eucalyptus dunnii leaves with biocontrol ability of eucalyptus leaf blight.</title>
        <authorList>
            <person name="Liu Y."/>
            <person name="Song Z."/>
            <person name="Zeng H."/>
            <person name="Lu M."/>
            <person name="Wang X."/>
            <person name="Lian X."/>
            <person name="Zhang Q."/>
        </authorList>
    </citation>
    <scope>NUCLEOTIDE SEQUENCE [LARGE SCALE GENOMIC DNA]</scope>
    <source>
        <strain evidence="1 2">NP-1</strain>
        <plasmid evidence="2">ppenp1</plasmid>
    </source>
</reference>